<organism evidence="3 5">
    <name type="scientific">Plantactinospora veratri</name>
    <dbReference type="NCBI Taxonomy" id="1436122"/>
    <lineage>
        <taxon>Bacteria</taxon>
        <taxon>Bacillati</taxon>
        <taxon>Actinomycetota</taxon>
        <taxon>Actinomycetes</taxon>
        <taxon>Micromonosporales</taxon>
        <taxon>Micromonosporaceae</taxon>
        <taxon>Plantactinospora</taxon>
    </lineage>
</organism>
<dbReference type="PROSITE" id="PS50994">
    <property type="entry name" value="INTEGRASE"/>
    <property type="match status" value="1"/>
</dbReference>
<dbReference type="InterPro" id="IPR001584">
    <property type="entry name" value="Integrase_cat-core"/>
</dbReference>
<evidence type="ECO:0000313" key="4">
    <source>
        <dbReference type="EMBL" id="MEE6310654.1"/>
    </source>
</evidence>
<accession>A0ABU7SFM9</accession>
<proteinExistence type="predicted"/>
<evidence type="ECO:0000256" key="1">
    <source>
        <dbReference type="SAM" id="MobiDB-lite"/>
    </source>
</evidence>
<keyword evidence="5" id="KW-1185">Reference proteome</keyword>
<dbReference type="InterPro" id="IPR036397">
    <property type="entry name" value="RNaseH_sf"/>
</dbReference>
<comment type="caution">
    <text evidence="3">The sequence shown here is derived from an EMBL/GenBank/DDBJ whole genome shotgun (WGS) entry which is preliminary data.</text>
</comment>
<protein>
    <submittedName>
        <fullName evidence="3">Integrase</fullName>
    </submittedName>
</protein>
<dbReference type="SUPFAM" id="SSF53098">
    <property type="entry name" value="Ribonuclease H-like"/>
    <property type="match status" value="1"/>
</dbReference>
<dbReference type="RefSeq" id="WP_331209011.1">
    <property type="nucleotide sequence ID" value="NZ_JAZGQL010000012.1"/>
</dbReference>
<dbReference type="EMBL" id="JAZGQL010000012">
    <property type="protein sequence ID" value="MEE6308730.1"/>
    <property type="molecule type" value="Genomic_DNA"/>
</dbReference>
<feature type="compositionally biased region" description="Basic and acidic residues" evidence="1">
    <location>
        <begin position="118"/>
        <end position="127"/>
    </location>
</feature>
<gene>
    <name evidence="3" type="ORF">V1634_18020</name>
    <name evidence="4" type="ORF">V1634_27810</name>
</gene>
<sequence>MGGRPPVLRVGDWVRFDGGEHQVVALAGTSVRLVARSGVSQVVLLPFLLAAADFALVDGPAPVGVEPFGLLDSLPAETVARAREWERHLVEVITGLPPDPAPGAFPRPGFDPASTTMKQRDAAKAEELTAGGKPVSARTVMRMRVRYAEQGLWGLVDQRAARGGEPTGRADPRLVAAIRAELDAQTHVSTGTRERLMRKAVAAVEAEHGAGVVPLPGRSAFYKLIGALSAGRHSFGAATTRRSLANRPDGPFTPTVAARPGELVQIDSTPLDVMVLLDSGVVGRPELTMVVDVATRTIAAAVLRPAGTKAVDAALLLARMLVPEPMRPGWSPSLRMSASRLPHARLVDIDTRLTLAAAKPVIAPETIVIDHGKVFVSEVFLRACATLGISVQPARPHTPTDKAIAERTFSSINTLFCQYVAGYTGGNVTRRGDRVADEAVWSLAELQDLLDEWIVAGWQSRPHEGLHDPHTPGRPLSPNDAYAAMIATAGYLPMALSGNDYLELLPVQWRQINDYGIRIEHRTYDSPDLAPGVGSTQG</sequence>
<feature type="region of interest" description="Disordered" evidence="1">
    <location>
        <begin position="100"/>
        <end position="133"/>
    </location>
</feature>
<evidence type="ECO:0000313" key="3">
    <source>
        <dbReference type="EMBL" id="MEE6308730.1"/>
    </source>
</evidence>
<evidence type="ECO:0000259" key="2">
    <source>
        <dbReference type="PROSITE" id="PS50994"/>
    </source>
</evidence>
<dbReference type="InterPro" id="IPR012337">
    <property type="entry name" value="RNaseH-like_sf"/>
</dbReference>
<name>A0ABU7SFM9_9ACTN</name>
<dbReference type="Proteomes" id="UP001339911">
    <property type="component" value="Unassembled WGS sequence"/>
</dbReference>
<dbReference type="Gene3D" id="3.30.420.10">
    <property type="entry name" value="Ribonuclease H-like superfamily/Ribonuclease H"/>
    <property type="match status" value="1"/>
</dbReference>
<evidence type="ECO:0000313" key="5">
    <source>
        <dbReference type="Proteomes" id="UP001339911"/>
    </source>
</evidence>
<reference evidence="3 5" key="1">
    <citation type="submission" date="2024-01" db="EMBL/GenBank/DDBJ databases">
        <title>Genome insights into Plantactinospora veratri sp. nov.</title>
        <authorList>
            <person name="Wang L."/>
        </authorList>
    </citation>
    <scope>NUCLEOTIDE SEQUENCE [LARGE SCALE GENOMIC DNA]</scope>
    <source>
        <strain evidence="3 5">NEAU-FHS4</strain>
    </source>
</reference>
<dbReference type="EMBL" id="JAZGQL010000027">
    <property type="protein sequence ID" value="MEE6310654.1"/>
    <property type="molecule type" value="Genomic_DNA"/>
</dbReference>
<feature type="domain" description="Integrase catalytic" evidence="2">
    <location>
        <begin position="256"/>
        <end position="480"/>
    </location>
</feature>